<protein>
    <recommendedName>
        <fullName evidence="5">Flagellar hook-length control protein-like C-terminal domain-containing protein</fullName>
    </recommendedName>
</protein>
<evidence type="ECO:0000256" key="4">
    <source>
        <dbReference type="SAM" id="MobiDB-lite"/>
    </source>
</evidence>
<feature type="region of interest" description="Disordered" evidence="4">
    <location>
        <begin position="259"/>
        <end position="278"/>
    </location>
</feature>
<dbReference type="PANTHER" id="PTHR37533">
    <property type="entry name" value="FLAGELLAR HOOK-LENGTH CONTROL PROTEIN"/>
    <property type="match status" value="1"/>
</dbReference>
<evidence type="ECO:0000256" key="1">
    <source>
        <dbReference type="ARBA" id="ARBA00003944"/>
    </source>
</evidence>
<dbReference type="CDD" id="cd17470">
    <property type="entry name" value="T3SS_Flik_C"/>
    <property type="match status" value="1"/>
</dbReference>
<evidence type="ECO:0000256" key="2">
    <source>
        <dbReference type="ARBA" id="ARBA00009149"/>
    </source>
</evidence>
<name>A0ABR5A2K0_9BACL</name>
<evidence type="ECO:0000313" key="6">
    <source>
        <dbReference type="EMBL" id="KIL35291.1"/>
    </source>
</evidence>
<sequence>MNMAITSAPTSPSAATGSTAGMAAGTNAGSGFAGLLIQAIGGGGSNGNVATSLPPGIALIGSIGQSGEQKADGQPQDVLALLTQLMEQLQQLEQADTVPQEIQDQLAAMLHAFQGMLQQLGQPIVNVTESASLSSGSASSPAVNALQQTLQQLSKALTDKSEAAGKAYPLIGQLKAAVDSLVQNSVSNNTVPVPAAPQQKDASASAATTAFVLRTVDTAAAEASKQTAPAVVAEINRPVSALRDPVWKSNIIDGAETTVTESSQTAAPTVVTSGDTAGGTASHPAWTFMQTDSLITGDSVQGKSGLPAQVPVQQFAQQMEKFLVKQFALTQGNGTTEAKLTLTPENLGQVDVRIVMQNGHLTAHFMTDNAMARDLLESQMSHLRAALHGQGLQVERLEVVQQPSSSSNMSFLQHDGRQPGSGSNRSGAGGSGKSGSYDDTAIFEAELERTSSLREFGYGSSLNVTA</sequence>
<proteinExistence type="inferred from homology"/>
<keyword evidence="7" id="KW-1185">Reference proteome</keyword>
<dbReference type="Proteomes" id="UP000054526">
    <property type="component" value="Unassembled WGS sequence"/>
</dbReference>
<dbReference type="Gene3D" id="3.30.750.140">
    <property type="match status" value="1"/>
</dbReference>
<dbReference type="PRINTS" id="PR01007">
    <property type="entry name" value="FLGHOOKFLIK"/>
</dbReference>
<gene>
    <name evidence="6" type="ORF">SD71_14750</name>
</gene>
<accession>A0ABR5A2K0</accession>
<dbReference type="Pfam" id="PF02120">
    <property type="entry name" value="Flg_hook"/>
    <property type="match status" value="1"/>
</dbReference>
<comment type="function">
    <text evidence="1">Controls the length of the flagellar hook.</text>
</comment>
<reference evidence="6 7" key="1">
    <citation type="submission" date="2014-12" db="EMBL/GenBank/DDBJ databases">
        <title>Draft genome sequence of Cohnella kolymensis strain B-2846.</title>
        <authorList>
            <person name="Karlyshev A.V."/>
            <person name="Kudryashova E.B."/>
        </authorList>
    </citation>
    <scope>NUCLEOTIDE SEQUENCE [LARGE SCALE GENOMIC DNA]</scope>
    <source>
        <strain evidence="6 7">VKM B-2846</strain>
    </source>
</reference>
<evidence type="ECO:0000313" key="7">
    <source>
        <dbReference type="Proteomes" id="UP000054526"/>
    </source>
</evidence>
<dbReference type="EMBL" id="JXAL01000023">
    <property type="protein sequence ID" value="KIL35291.1"/>
    <property type="molecule type" value="Genomic_DNA"/>
</dbReference>
<feature type="domain" description="Flagellar hook-length control protein-like C-terminal" evidence="5">
    <location>
        <begin position="326"/>
        <end position="406"/>
    </location>
</feature>
<dbReference type="PANTHER" id="PTHR37533:SF2">
    <property type="entry name" value="FLAGELLAR HOOK-LENGTH CONTROL PROTEIN"/>
    <property type="match status" value="1"/>
</dbReference>
<evidence type="ECO:0000259" key="5">
    <source>
        <dbReference type="Pfam" id="PF02120"/>
    </source>
</evidence>
<organism evidence="6 7">
    <name type="scientific">Cohnella kolymensis</name>
    <dbReference type="NCBI Taxonomy" id="1590652"/>
    <lineage>
        <taxon>Bacteria</taxon>
        <taxon>Bacillati</taxon>
        <taxon>Bacillota</taxon>
        <taxon>Bacilli</taxon>
        <taxon>Bacillales</taxon>
        <taxon>Paenibacillaceae</taxon>
        <taxon>Cohnella</taxon>
    </lineage>
</organism>
<dbReference type="InterPro" id="IPR038610">
    <property type="entry name" value="FliK-like_C_sf"/>
</dbReference>
<feature type="region of interest" description="Disordered" evidence="4">
    <location>
        <begin position="403"/>
        <end position="440"/>
    </location>
</feature>
<dbReference type="InterPro" id="IPR052563">
    <property type="entry name" value="FliK"/>
</dbReference>
<dbReference type="RefSeq" id="WP_041064670.1">
    <property type="nucleotide sequence ID" value="NZ_JXAL01000023.1"/>
</dbReference>
<comment type="similarity">
    <text evidence="2">Belongs to the FliK family.</text>
</comment>
<comment type="caution">
    <text evidence="6">The sequence shown here is derived from an EMBL/GenBank/DDBJ whole genome shotgun (WGS) entry which is preliminary data.</text>
</comment>
<dbReference type="InterPro" id="IPR001635">
    <property type="entry name" value="Flag_hook_Flik"/>
</dbReference>
<keyword evidence="3" id="KW-1005">Bacterial flagellum biogenesis</keyword>
<feature type="compositionally biased region" description="Polar residues" evidence="4">
    <location>
        <begin position="259"/>
        <end position="275"/>
    </location>
</feature>
<dbReference type="InterPro" id="IPR021136">
    <property type="entry name" value="Flagellar_hook_control-like_C"/>
</dbReference>
<evidence type="ECO:0000256" key="3">
    <source>
        <dbReference type="ARBA" id="ARBA00022795"/>
    </source>
</evidence>